<evidence type="ECO:0000256" key="1">
    <source>
        <dbReference type="SAM" id="MobiDB-lite"/>
    </source>
</evidence>
<dbReference type="AlphaFoldDB" id="A0A6D2HS65"/>
<accession>A0A6D2HS65</accession>
<gene>
    <name evidence="2" type="ORF">MERR_LOCUS3372</name>
</gene>
<dbReference type="FunFam" id="3.80.10.10:FF:000683">
    <property type="entry name" value="LRR receptor-like serine/threonine-protein kinase GSO1"/>
    <property type="match status" value="1"/>
</dbReference>
<evidence type="ECO:0008006" key="4">
    <source>
        <dbReference type="Google" id="ProtNLM"/>
    </source>
</evidence>
<dbReference type="EMBL" id="CACVBM020000222">
    <property type="protein sequence ID" value="CAA7016137.1"/>
    <property type="molecule type" value="Genomic_DNA"/>
</dbReference>
<dbReference type="PANTHER" id="PTHR48054">
    <property type="entry name" value="RECEPTOR KINASE-LIKE PROTEIN XA21"/>
    <property type="match status" value="1"/>
</dbReference>
<feature type="compositionally biased region" description="Polar residues" evidence="1">
    <location>
        <begin position="8"/>
        <end position="19"/>
    </location>
</feature>
<dbReference type="SUPFAM" id="SSF52058">
    <property type="entry name" value="L domain-like"/>
    <property type="match status" value="1"/>
</dbReference>
<name>A0A6D2HS65_9BRAS</name>
<dbReference type="InterPro" id="IPR052592">
    <property type="entry name" value="LRR-RLK"/>
</dbReference>
<protein>
    <recommendedName>
        <fullName evidence="4">Leucine-rich repeat-containing N-terminal plant-type domain-containing protein</fullName>
    </recommendedName>
</protein>
<dbReference type="Gene3D" id="3.80.10.10">
    <property type="entry name" value="Ribonuclease Inhibitor"/>
    <property type="match status" value="2"/>
</dbReference>
<dbReference type="Pfam" id="PF00560">
    <property type="entry name" value="LRR_1"/>
    <property type="match status" value="1"/>
</dbReference>
<dbReference type="InterPro" id="IPR032675">
    <property type="entry name" value="LRR_dom_sf"/>
</dbReference>
<dbReference type="Proteomes" id="UP000467841">
    <property type="component" value="Unassembled WGS sequence"/>
</dbReference>
<dbReference type="InterPro" id="IPR001611">
    <property type="entry name" value="Leu-rich_rpt"/>
</dbReference>
<keyword evidence="3" id="KW-1185">Reference proteome</keyword>
<proteinExistence type="predicted"/>
<dbReference type="OrthoDB" id="2105857at2759"/>
<feature type="region of interest" description="Disordered" evidence="1">
    <location>
        <begin position="1"/>
        <end position="24"/>
    </location>
</feature>
<dbReference type="PANTHER" id="PTHR48054:SF77">
    <property type="entry name" value="RECEPTOR KINASE-LIKE PROTEIN XA21"/>
    <property type="match status" value="1"/>
</dbReference>
<sequence>MSFPARSGGNQQMQVTTSAEFGGQQAHRSNPRVLFQLVELTALALFNNRLQGTLSPSVSNLRNLQELDLYRNDLEGKLPKEIGLLSKIGNSISIREPWRDSIFNRKIERAHLLHLRENEFAGNIPASLGNCNQLTLLDLANSQLSGSIPSSFGFLKSLQELYLYNNSLEGNLPSSLINLKNLTRIDLSRNKLNGSISPLCGSSSISRLASQETDSKETYLLI</sequence>
<comment type="caution">
    <text evidence="2">The sequence shown here is derived from an EMBL/GenBank/DDBJ whole genome shotgun (WGS) entry which is preliminary data.</text>
</comment>
<organism evidence="2 3">
    <name type="scientific">Microthlaspi erraticum</name>
    <dbReference type="NCBI Taxonomy" id="1685480"/>
    <lineage>
        <taxon>Eukaryota</taxon>
        <taxon>Viridiplantae</taxon>
        <taxon>Streptophyta</taxon>
        <taxon>Embryophyta</taxon>
        <taxon>Tracheophyta</taxon>
        <taxon>Spermatophyta</taxon>
        <taxon>Magnoliopsida</taxon>
        <taxon>eudicotyledons</taxon>
        <taxon>Gunneridae</taxon>
        <taxon>Pentapetalae</taxon>
        <taxon>rosids</taxon>
        <taxon>malvids</taxon>
        <taxon>Brassicales</taxon>
        <taxon>Brassicaceae</taxon>
        <taxon>Coluteocarpeae</taxon>
        <taxon>Microthlaspi</taxon>
    </lineage>
</organism>
<reference evidence="2" key="1">
    <citation type="submission" date="2020-01" db="EMBL/GenBank/DDBJ databases">
        <authorList>
            <person name="Mishra B."/>
        </authorList>
    </citation>
    <scope>NUCLEOTIDE SEQUENCE [LARGE SCALE GENOMIC DNA]</scope>
</reference>
<evidence type="ECO:0000313" key="2">
    <source>
        <dbReference type="EMBL" id="CAA7016137.1"/>
    </source>
</evidence>
<dbReference type="Pfam" id="PF13855">
    <property type="entry name" value="LRR_8"/>
    <property type="match status" value="1"/>
</dbReference>
<evidence type="ECO:0000313" key="3">
    <source>
        <dbReference type="Proteomes" id="UP000467841"/>
    </source>
</evidence>